<dbReference type="SMART" id="SM00233">
    <property type="entry name" value="PH"/>
    <property type="match status" value="1"/>
</dbReference>
<comment type="caution">
    <text evidence="3">The sequence shown here is derived from an EMBL/GenBank/DDBJ whole genome shotgun (WGS) entry which is preliminary data.</text>
</comment>
<feature type="domain" description="PH" evidence="2">
    <location>
        <begin position="383"/>
        <end position="490"/>
    </location>
</feature>
<feature type="compositionally biased region" description="Basic and acidic residues" evidence="1">
    <location>
        <begin position="97"/>
        <end position="106"/>
    </location>
</feature>
<gene>
    <name evidence="3" type="ORF">Tco025E_04299</name>
</gene>
<name>A0A3R7LR64_9TRYP</name>
<dbReference type="InterPro" id="IPR024774">
    <property type="entry name" value="PH_dom-Mcp5-type"/>
</dbReference>
<sequence length="500" mass="53816">MDSLHEAHLERILENRRRRGVAASYGNRRGPSTATQTGQWEAAGDAAAPTLLKSDLSPNPRAALAYSAADEAVPRDSVPRATRAAAGTGPGSSSRADGGEAEHFRHERPNMGDSAAAAAAAAGRGAGLYNQNHSPRFGARDGGSFGRDRRRWGDGSSSQRAWRPSQTSSAFRDDASSFLGSGAGCYSARSPRRTVPLLTYGVPDVAASRWRGGDSRRGRTVSPRAPASWQSGTPRFQRPPPGYRPGGVGEGRRSYSRGRHGASRSCGRYDGSLRHCVDSPRGVQQVPAQRSRPNGAAEVIHGFPAERNSQAAGSVIYTETDTKGEWNPFASLQQHRRTPGPPLPQTAPVSGVDRNGISGANNDVVGLPSTRTTIDIRTSVSILAAGDWFYKWSGSGATVSPRWVWLDTQSQLLLWAHKETHETAFAGTIKLEKILQVGSRELQQPGDDGVPRTYHVLLVETTKRVLQLATERRIKADTWYEALSNVVSYLRSHKFGAPAA</sequence>
<feature type="region of interest" description="Disordered" evidence="1">
    <location>
        <begin position="127"/>
        <end position="174"/>
    </location>
</feature>
<proteinExistence type="predicted"/>
<dbReference type="OrthoDB" id="258005at2759"/>
<evidence type="ECO:0000259" key="2">
    <source>
        <dbReference type="SMART" id="SM00233"/>
    </source>
</evidence>
<organism evidence="3 4">
    <name type="scientific">Trypanosoma conorhini</name>
    <dbReference type="NCBI Taxonomy" id="83891"/>
    <lineage>
        <taxon>Eukaryota</taxon>
        <taxon>Discoba</taxon>
        <taxon>Euglenozoa</taxon>
        <taxon>Kinetoplastea</taxon>
        <taxon>Metakinetoplastina</taxon>
        <taxon>Trypanosomatida</taxon>
        <taxon>Trypanosomatidae</taxon>
        <taxon>Trypanosoma</taxon>
    </lineage>
</organism>
<dbReference type="GO" id="GO:0005543">
    <property type="term" value="F:phospholipid binding"/>
    <property type="evidence" value="ECO:0007669"/>
    <property type="project" value="InterPro"/>
</dbReference>
<dbReference type="InterPro" id="IPR011993">
    <property type="entry name" value="PH-like_dom_sf"/>
</dbReference>
<dbReference type="GO" id="GO:0032065">
    <property type="term" value="P:maintenance of protein location in cell cortex"/>
    <property type="evidence" value="ECO:0007669"/>
    <property type="project" value="InterPro"/>
</dbReference>
<feature type="region of interest" description="Disordered" evidence="1">
    <location>
        <begin position="209"/>
        <end position="266"/>
    </location>
</feature>
<keyword evidence="4" id="KW-1185">Reference proteome</keyword>
<dbReference type="EMBL" id="MKKU01000213">
    <property type="protein sequence ID" value="RNF19166.1"/>
    <property type="molecule type" value="Genomic_DNA"/>
</dbReference>
<dbReference type="InterPro" id="IPR001849">
    <property type="entry name" value="PH_domain"/>
</dbReference>
<feature type="region of interest" description="Disordered" evidence="1">
    <location>
        <begin position="14"/>
        <end position="46"/>
    </location>
</feature>
<evidence type="ECO:0000313" key="4">
    <source>
        <dbReference type="Proteomes" id="UP000284403"/>
    </source>
</evidence>
<feature type="compositionally biased region" description="Low complexity" evidence="1">
    <location>
        <begin position="79"/>
        <end position="96"/>
    </location>
</feature>
<evidence type="ECO:0000313" key="3">
    <source>
        <dbReference type="EMBL" id="RNF19166.1"/>
    </source>
</evidence>
<dbReference type="Pfam" id="PF12814">
    <property type="entry name" value="Mcp5_PH"/>
    <property type="match status" value="1"/>
</dbReference>
<protein>
    <recommendedName>
        <fullName evidence="2">PH domain-containing protein</fullName>
    </recommendedName>
</protein>
<reference evidence="3 4" key="1">
    <citation type="journal article" date="2018" name="BMC Genomics">
        <title>Genomic comparison of Trypanosoma conorhini and Trypanosoma rangeli to Trypanosoma cruzi strains of high and low virulence.</title>
        <authorList>
            <person name="Bradwell K.R."/>
            <person name="Koparde V.N."/>
            <person name="Matveyev A.V."/>
            <person name="Serrano M.G."/>
            <person name="Alves J.M."/>
            <person name="Parikh H."/>
            <person name="Huang B."/>
            <person name="Lee V."/>
            <person name="Espinosa-Alvarez O."/>
            <person name="Ortiz P.A."/>
            <person name="Costa-Martins A.G."/>
            <person name="Teixeira M.M."/>
            <person name="Buck G.A."/>
        </authorList>
    </citation>
    <scope>NUCLEOTIDE SEQUENCE [LARGE SCALE GENOMIC DNA]</scope>
    <source>
        <strain evidence="3 4">025E</strain>
    </source>
</reference>
<dbReference type="RefSeq" id="XP_029228734.1">
    <property type="nucleotide sequence ID" value="XM_029371211.1"/>
</dbReference>
<feature type="region of interest" description="Disordered" evidence="1">
    <location>
        <begin position="67"/>
        <end position="106"/>
    </location>
</feature>
<dbReference type="AlphaFoldDB" id="A0A3R7LR64"/>
<feature type="compositionally biased region" description="Polar residues" evidence="1">
    <location>
        <begin position="30"/>
        <end position="39"/>
    </location>
</feature>
<dbReference type="Proteomes" id="UP000284403">
    <property type="component" value="Unassembled WGS sequence"/>
</dbReference>
<dbReference type="Gene3D" id="2.30.29.30">
    <property type="entry name" value="Pleckstrin-homology domain (PH domain)/Phosphotyrosine-binding domain (PTB)"/>
    <property type="match status" value="1"/>
</dbReference>
<evidence type="ECO:0000256" key="1">
    <source>
        <dbReference type="SAM" id="MobiDB-lite"/>
    </source>
</evidence>
<dbReference type="SUPFAM" id="SSF50729">
    <property type="entry name" value="PH domain-like"/>
    <property type="match status" value="1"/>
</dbReference>
<dbReference type="GO" id="GO:0005938">
    <property type="term" value="C:cell cortex"/>
    <property type="evidence" value="ECO:0007669"/>
    <property type="project" value="InterPro"/>
</dbReference>
<dbReference type="GeneID" id="40317910"/>
<accession>A0A3R7LR64</accession>